<dbReference type="PANTHER" id="PTHR22589:SF14">
    <property type="entry name" value="CHOLINE O-ACETYLTRANSFERASE"/>
    <property type="match status" value="1"/>
</dbReference>
<dbReference type="GO" id="GO:0045202">
    <property type="term" value="C:synapse"/>
    <property type="evidence" value="ECO:0007669"/>
    <property type="project" value="GOC"/>
</dbReference>
<dbReference type="EC" id="2.3.1.6" evidence="3"/>
<evidence type="ECO:0000256" key="1">
    <source>
        <dbReference type="ARBA" id="ARBA00005232"/>
    </source>
</evidence>
<dbReference type="InterPro" id="IPR023213">
    <property type="entry name" value="CAT-like_dom_sf"/>
</dbReference>
<dbReference type="GO" id="GO:0008292">
    <property type="term" value="P:acetylcholine biosynthetic process"/>
    <property type="evidence" value="ECO:0007669"/>
    <property type="project" value="TreeGrafter"/>
</dbReference>
<keyword evidence="7" id="KW-1185">Reference proteome</keyword>
<dbReference type="EMBL" id="LR899013">
    <property type="protein sequence ID" value="CAD7090446.1"/>
    <property type="molecule type" value="Genomic_DNA"/>
</dbReference>
<dbReference type="InterPro" id="IPR000542">
    <property type="entry name" value="Carn_acyl_trans"/>
</dbReference>
<organism evidence="6 7">
    <name type="scientific">Hermetia illucens</name>
    <name type="common">Black soldier fly</name>
    <dbReference type="NCBI Taxonomy" id="343691"/>
    <lineage>
        <taxon>Eukaryota</taxon>
        <taxon>Metazoa</taxon>
        <taxon>Ecdysozoa</taxon>
        <taxon>Arthropoda</taxon>
        <taxon>Hexapoda</taxon>
        <taxon>Insecta</taxon>
        <taxon>Pterygota</taxon>
        <taxon>Neoptera</taxon>
        <taxon>Endopterygota</taxon>
        <taxon>Diptera</taxon>
        <taxon>Brachycera</taxon>
        <taxon>Stratiomyomorpha</taxon>
        <taxon>Stratiomyidae</taxon>
        <taxon>Hermetiinae</taxon>
        <taxon>Hermetia</taxon>
    </lineage>
</organism>
<proteinExistence type="inferred from homology"/>
<dbReference type="GO" id="GO:0004102">
    <property type="term" value="F:choline O-acetyltransferase activity"/>
    <property type="evidence" value="ECO:0007669"/>
    <property type="project" value="UniProtKB-EC"/>
</dbReference>
<name>A0A7R8V0A7_HERIL</name>
<protein>
    <recommendedName>
        <fullName evidence="4">Choline O-acetyltransferase</fullName>
        <ecNumber evidence="3">2.3.1.6</ecNumber>
    </recommendedName>
</protein>
<sequence>MLYRFNHYGKTFIKKAQVSPDAYIQLALQLAYFKLYGHLVSTYESAQLEDLCWSASTEALEWAKAMCQDEGANVPLESDREDEGDKKEDMRKVKFSIYSKDHLRELFRCAVARQTEVMVQNILGHGIDIHLLGLREASKEQLGSFHELFTDDSYKIANCFLLSTSQVACTTDSFMGYGPVTPRGYGCSYNPRPNEIVFCVSAFYSCEDTSASRYAKSLQESLDMMKDLLET</sequence>
<evidence type="ECO:0000256" key="3">
    <source>
        <dbReference type="ARBA" id="ARBA00039091"/>
    </source>
</evidence>
<evidence type="ECO:0000259" key="5">
    <source>
        <dbReference type="Pfam" id="PF00755"/>
    </source>
</evidence>
<dbReference type="SUPFAM" id="SSF52777">
    <property type="entry name" value="CoA-dependent acyltransferases"/>
    <property type="match status" value="1"/>
</dbReference>
<dbReference type="Proteomes" id="UP000594454">
    <property type="component" value="Chromosome 5"/>
</dbReference>
<reference evidence="6 7" key="1">
    <citation type="submission" date="2020-11" db="EMBL/GenBank/DDBJ databases">
        <authorList>
            <person name="Wallbank WR R."/>
            <person name="Pardo Diaz C."/>
            <person name="Kozak K."/>
            <person name="Martin S."/>
            <person name="Jiggins C."/>
            <person name="Moest M."/>
            <person name="Warren A I."/>
            <person name="Generalovic N T."/>
            <person name="Byers J.R.P. K."/>
            <person name="Montejo-Kovacevich G."/>
            <person name="Yen C E."/>
        </authorList>
    </citation>
    <scope>NUCLEOTIDE SEQUENCE [LARGE SCALE GENOMIC DNA]</scope>
</reference>
<dbReference type="InterPro" id="IPR039551">
    <property type="entry name" value="Cho/carn_acyl_trans"/>
</dbReference>
<evidence type="ECO:0000313" key="6">
    <source>
        <dbReference type="EMBL" id="CAD7090446.1"/>
    </source>
</evidence>
<accession>A0A7R8V0A7</accession>
<dbReference type="OrthoDB" id="240216at2759"/>
<evidence type="ECO:0000256" key="4">
    <source>
        <dbReference type="ARBA" id="ARBA00040495"/>
    </source>
</evidence>
<evidence type="ECO:0000313" key="7">
    <source>
        <dbReference type="Proteomes" id="UP000594454"/>
    </source>
</evidence>
<dbReference type="Pfam" id="PF00755">
    <property type="entry name" value="Carn_acyltransf"/>
    <property type="match status" value="1"/>
</dbReference>
<feature type="domain" description="Choline/carnitine acyltransferase" evidence="5">
    <location>
        <begin position="3"/>
        <end position="220"/>
    </location>
</feature>
<dbReference type="AlphaFoldDB" id="A0A7R8V0A7"/>
<evidence type="ECO:0000256" key="2">
    <source>
        <dbReference type="ARBA" id="ARBA00022979"/>
    </source>
</evidence>
<comment type="similarity">
    <text evidence="1">Belongs to the carnitine/choline acetyltransferase family.</text>
</comment>
<dbReference type="PANTHER" id="PTHR22589">
    <property type="entry name" value="CARNITINE O-ACYLTRANSFERASE"/>
    <property type="match status" value="1"/>
</dbReference>
<dbReference type="GO" id="GO:0043005">
    <property type="term" value="C:neuron projection"/>
    <property type="evidence" value="ECO:0007669"/>
    <property type="project" value="TreeGrafter"/>
</dbReference>
<dbReference type="GO" id="GO:0007274">
    <property type="term" value="P:neuromuscular synaptic transmission"/>
    <property type="evidence" value="ECO:0007669"/>
    <property type="project" value="TreeGrafter"/>
</dbReference>
<keyword evidence="2" id="KW-0530">Neurotransmitter biosynthesis</keyword>
<gene>
    <name evidence="6" type="ORF">HERILL_LOCUS12926</name>
</gene>
<dbReference type="GO" id="GO:0005737">
    <property type="term" value="C:cytoplasm"/>
    <property type="evidence" value="ECO:0007669"/>
    <property type="project" value="TreeGrafter"/>
</dbReference>
<dbReference type="InParanoid" id="A0A7R8V0A7"/>
<dbReference type="Gene3D" id="3.30.559.10">
    <property type="entry name" value="Chloramphenicol acetyltransferase-like domain"/>
    <property type="match status" value="1"/>
</dbReference>